<dbReference type="AlphaFoldDB" id="A0A0F9RVR2"/>
<reference evidence="1" key="1">
    <citation type="journal article" date="2015" name="Nature">
        <title>Complex archaea that bridge the gap between prokaryotes and eukaryotes.</title>
        <authorList>
            <person name="Spang A."/>
            <person name="Saw J.H."/>
            <person name="Jorgensen S.L."/>
            <person name="Zaremba-Niedzwiedzka K."/>
            <person name="Martijn J."/>
            <person name="Lind A.E."/>
            <person name="van Eijk R."/>
            <person name="Schleper C."/>
            <person name="Guy L."/>
            <person name="Ettema T.J."/>
        </authorList>
    </citation>
    <scope>NUCLEOTIDE SEQUENCE</scope>
</reference>
<accession>A0A0F9RVR2</accession>
<evidence type="ECO:0000313" key="1">
    <source>
        <dbReference type="EMBL" id="KKN58919.1"/>
    </source>
</evidence>
<sequence length="63" mass="7615">MIIIFNKLSQEDAQLLYTQINEWFKDNPKRRKCHTDLFNIRRGHVKEDILERSEDGVNIVEKK</sequence>
<organism evidence="1">
    <name type="scientific">marine sediment metagenome</name>
    <dbReference type="NCBI Taxonomy" id="412755"/>
    <lineage>
        <taxon>unclassified sequences</taxon>
        <taxon>metagenomes</taxon>
        <taxon>ecological metagenomes</taxon>
    </lineage>
</organism>
<protein>
    <submittedName>
        <fullName evidence="1">Uncharacterized protein</fullName>
    </submittedName>
</protein>
<gene>
    <name evidence="1" type="ORF">LCGC14_0547210</name>
</gene>
<comment type="caution">
    <text evidence="1">The sequence shown here is derived from an EMBL/GenBank/DDBJ whole genome shotgun (WGS) entry which is preliminary data.</text>
</comment>
<proteinExistence type="predicted"/>
<dbReference type="EMBL" id="LAZR01000745">
    <property type="protein sequence ID" value="KKN58919.1"/>
    <property type="molecule type" value="Genomic_DNA"/>
</dbReference>
<name>A0A0F9RVR2_9ZZZZ</name>